<dbReference type="PANTHER" id="PTHR38099">
    <property type="entry name" value="LARGE RIBOSOMAL RNA SUBUNIT ACCUMULATION PROTEIN YCED"/>
    <property type="match status" value="1"/>
</dbReference>
<evidence type="ECO:0000313" key="8">
    <source>
        <dbReference type="Proteomes" id="UP001193680"/>
    </source>
</evidence>
<evidence type="ECO:0000256" key="4">
    <source>
        <dbReference type="ARBA" id="ARBA00022517"/>
    </source>
</evidence>
<evidence type="ECO:0000256" key="1">
    <source>
        <dbReference type="ARBA" id="ARBA00002868"/>
    </source>
</evidence>
<comment type="caution">
    <text evidence="7">The sequence shown here is derived from an EMBL/GenBank/DDBJ whole genome shotgun (WGS) entry which is preliminary data.</text>
</comment>
<protein>
    <recommendedName>
        <fullName evidence="3">Large ribosomal RNA subunit accumulation protein YceD</fullName>
    </recommendedName>
    <alternativeName>
        <fullName evidence="5">23S rRNA accumulation protein YceD</fullName>
    </alternativeName>
</protein>
<dbReference type="PANTHER" id="PTHR38099:SF1">
    <property type="entry name" value="LARGE RIBOSOMAL RNA SUBUNIT ACCUMULATION PROTEIN YCED"/>
    <property type="match status" value="1"/>
</dbReference>
<name>A0ABS0C0A5_9GAMM</name>
<evidence type="ECO:0000256" key="6">
    <source>
        <dbReference type="SAM" id="MobiDB-lite"/>
    </source>
</evidence>
<gene>
    <name evidence="7" type="ORF">H8792_009215</name>
</gene>
<evidence type="ECO:0000256" key="2">
    <source>
        <dbReference type="ARBA" id="ARBA00010740"/>
    </source>
</evidence>
<comment type="function">
    <text evidence="1">Plays a role in synthesis, processing and/or stability of 23S rRNA.</text>
</comment>
<keyword evidence="8" id="KW-1185">Reference proteome</keyword>
<organism evidence="7 8">
    <name type="scientific">Thiomicrorhabdus heinhorstiae</name>
    <dbReference type="NCBI Taxonomy" id="2748010"/>
    <lineage>
        <taxon>Bacteria</taxon>
        <taxon>Pseudomonadati</taxon>
        <taxon>Pseudomonadota</taxon>
        <taxon>Gammaproteobacteria</taxon>
        <taxon>Thiotrichales</taxon>
        <taxon>Piscirickettsiaceae</taxon>
        <taxon>Thiomicrorhabdus</taxon>
    </lineage>
</organism>
<accession>A0ABS0C0A5</accession>
<dbReference type="RefSeq" id="WP_185978667.1">
    <property type="nucleotide sequence ID" value="NZ_JACBGI020000020.1"/>
</dbReference>
<sequence>MLNKLPEFIDPLYSVNHNKQFVGRVNQARMQRLKQLVETSDREVDIELSFFYDKALKFPAFVMKLDTELNLICQRSLAPFDFQVNTEVKGVFVESMALVEDLPSDVEVFELDGDKISLVEWVEEELLLAIPMVPTDPEATMDYQNDSAEESLTAETNTSVAQDEPESKPNPFAILQGLKK</sequence>
<keyword evidence="4" id="KW-0690">Ribosome biogenesis</keyword>
<feature type="region of interest" description="Disordered" evidence="6">
    <location>
        <begin position="138"/>
        <end position="180"/>
    </location>
</feature>
<dbReference type="EMBL" id="JACBGI020000020">
    <property type="protein sequence ID" value="MBF6058521.1"/>
    <property type="molecule type" value="Genomic_DNA"/>
</dbReference>
<dbReference type="Proteomes" id="UP001193680">
    <property type="component" value="Unassembled WGS sequence"/>
</dbReference>
<proteinExistence type="inferred from homology"/>
<evidence type="ECO:0000256" key="5">
    <source>
        <dbReference type="ARBA" id="ARBA00031841"/>
    </source>
</evidence>
<dbReference type="Pfam" id="PF02620">
    <property type="entry name" value="YceD"/>
    <property type="match status" value="1"/>
</dbReference>
<dbReference type="InterPro" id="IPR039255">
    <property type="entry name" value="YceD_bac"/>
</dbReference>
<reference evidence="7 8" key="1">
    <citation type="submission" date="2020-11" db="EMBL/GenBank/DDBJ databases">
        <title>Sulfur oxidizing isolate from Hospital Hole Sinkhole.</title>
        <authorList>
            <person name="Scott K.M."/>
        </authorList>
    </citation>
    <scope>NUCLEOTIDE SEQUENCE [LARGE SCALE GENOMIC DNA]</scope>
    <source>
        <strain evidence="7 8">HH1</strain>
    </source>
</reference>
<comment type="similarity">
    <text evidence="2">Belongs to the DUF177 domain family.</text>
</comment>
<evidence type="ECO:0000256" key="3">
    <source>
        <dbReference type="ARBA" id="ARBA00015716"/>
    </source>
</evidence>
<evidence type="ECO:0000313" key="7">
    <source>
        <dbReference type="EMBL" id="MBF6058521.1"/>
    </source>
</evidence>
<dbReference type="InterPro" id="IPR003772">
    <property type="entry name" value="YceD"/>
</dbReference>